<dbReference type="InterPro" id="IPR002797">
    <property type="entry name" value="Polysacc_synth"/>
</dbReference>
<feature type="transmembrane region" description="Helical" evidence="6">
    <location>
        <begin position="45"/>
        <end position="67"/>
    </location>
</feature>
<reference evidence="7 8" key="1">
    <citation type="submission" date="2017-11" db="EMBL/GenBank/DDBJ databases">
        <title>Genomic Encyclopedia of Archaeal and Bacterial Type Strains, Phase II (KMG-II): From Individual Species to Whole Genera.</title>
        <authorList>
            <person name="Goeker M."/>
        </authorList>
    </citation>
    <scope>NUCLEOTIDE SEQUENCE [LARGE SCALE GENOMIC DNA]</scope>
    <source>
        <strain evidence="7 8">DSM 27268</strain>
    </source>
</reference>
<accession>A0A2M9CTU3</accession>
<dbReference type="Proteomes" id="UP000230000">
    <property type="component" value="Unassembled WGS sequence"/>
</dbReference>
<comment type="caution">
    <text evidence="7">The sequence shown here is derived from an EMBL/GenBank/DDBJ whole genome shotgun (WGS) entry which is preliminary data.</text>
</comment>
<keyword evidence="4 6" id="KW-1133">Transmembrane helix</keyword>
<comment type="subcellular location">
    <subcellularLocation>
        <location evidence="1">Cell membrane</location>
        <topology evidence="1">Multi-pass membrane protein</topology>
    </subcellularLocation>
</comment>
<dbReference type="PANTHER" id="PTHR30250">
    <property type="entry name" value="PST FAMILY PREDICTED COLANIC ACID TRANSPORTER"/>
    <property type="match status" value="1"/>
</dbReference>
<dbReference type="PANTHER" id="PTHR30250:SF11">
    <property type="entry name" value="O-ANTIGEN TRANSPORTER-RELATED"/>
    <property type="match status" value="1"/>
</dbReference>
<dbReference type="InterPro" id="IPR050833">
    <property type="entry name" value="Poly_Biosynth_Transport"/>
</dbReference>
<sequence>MPFHTHLLHNFMGRILFLGAQLLFNTLFIRLLGPHGNGQLALLTTNAALLVLIVGQGMDAALVYDIARQRQTRASRMRYLYSLFLMQALIICLFSLLFHYFTGYSYFGFATSWSMVYAVTLLLNNYGVALWNGEKRFRVVYEVLILIYACAFLLLGVMYLLGKQFSEIALLKFYVGMNISSGLWLVGKYLYSFRRDLRFSLIPVSVFEKEWLRFGQLVFWANLFQYMAYRMDIWMVAAFLNKNQLGVYALAEKIIQTLWMIPSSLATVIFAYADRTEDPSWFAQFQTLLRIVIGCFVIADALLLLSGHYLITRFLGEAFQDAVIPLWILLPGASLFVLNIMLAAYFAACNKLQLNLVNSALCCIVIVLCDLWWIPKNGITGAAWASSLGYGISGVCACVLFLRMHRMSWQSLLRGQPGEVKRLFQYLLR</sequence>
<protein>
    <submittedName>
        <fullName evidence="7">O-antigen/teichoic acid export membrane protein</fullName>
    </submittedName>
</protein>
<evidence type="ECO:0000256" key="6">
    <source>
        <dbReference type="SAM" id="Phobius"/>
    </source>
</evidence>
<gene>
    <name evidence="7" type="ORF">BXY57_0810</name>
</gene>
<feature type="transmembrane region" description="Helical" evidence="6">
    <location>
        <begin position="12"/>
        <end position="33"/>
    </location>
</feature>
<name>A0A2M9CTU3_9BACT</name>
<feature type="transmembrane region" description="Helical" evidence="6">
    <location>
        <begin position="323"/>
        <end position="347"/>
    </location>
</feature>
<evidence type="ECO:0000256" key="3">
    <source>
        <dbReference type="ARBA" id="ARBA00022692"/>
    </source>
</evidence>
<evidence type="ECO:0000256" key="5">
    <source>
        <dbReference type="ARBA" id="ARBA00023136"/>
    </source>
</evidence>
<feature type="transmembrane region" description="Helical" evidence="6">
    <location>
        <begin position="354"/>
        <end position="375"/>
    </location>
</feature>
<evidence type="ECO:0000313" key="7">
    <source>
        <dbReference type="EMBL" id="PJJ75238.1"/>
    </source>
</evidence>
<keyword evidence="2" id="KW-1003">Cell membrane</keyword>
<feature type="transmembrane region" description="Helical" evidence="6">
    <location>
        <begin position="139"/>
        <end position="161"/>
    </location>
</feature>
<feature type="transmembrane region" description="Helical" evidence="6">
    <location>
        <begin position="173"/>
        <end position="191"/>
    </location>
</feature>
<keyword evidence="3 6" id="KW-0812">Transmembrane</keyword>
<dbReference type="Pfam" id="PF01943">
    <property type="entry name" value="Polysacc_synt"/>
    <property type="match status" value="1"/>
</dbReference>
<evidence type="ECO:0000256" key="4">
    <source>
        <dbReference type="ARBA" id="ARBA00022989"/>
    </source>
</evidence>
<dbReference type="OrthoDB" id="8482265at2"/>
<keyword evidence="5 6" id="KW-0472">Membrane</keyword>
<evidence type="ECO:0000256" key="2">
    <source>
        <dbReference type="ARBA" id="ARBA00022475"/>
    </source>
</evidence>
<evidence type="ECO:0000256" key="1">
    <source>
        <dbReference type="ARBA" id="ARBA00004651"/>
    </source>
</evidence>
<keyword evidence="8" id="KW-1185">Reference proteome</keyword>
<organism evidence="7 8">
    <name type="scientific">Thermoflavifilum aggregans</name>
    <dbReference type="NCBI Taxonomy" id="454188"/>
    <lineage>
        <taxon>Bacteria</taxon>
        <taxon>Pseudomonadati</taxon>
        <taxon>Bacteroidota</taxon>
        <taxon>Chitinophagia</taxon>
        <taxon>Chitinophagales</taxon>
        <taxon>Chitinophagaceae</taxon>
        <taxon>Thermoflavifilum</taxon>
    </lineage>
</organism>
<feature type="transmembrane region" description="Helical" evidence="6">
    <location>
        <begin position="211"/>
        <end position="229"/>
    </location>
</feature>
<dbReference type="AlphaFoldDB" id="A0A2M9CTU3"/>
<proteinExistence type="predicted"/>
<feature type="transmembrane region" description="Helical" evidence="6">
    <location>
        <begin position="285"/>
        <end position="311"/>
    </location>
</feature>
<feature type="transmembrane region" description="Helical" evidence="6">
    <location>
        <begin position="381"/>
        <end position="402"/>
    </location>
</feature>
<dbReference type="GO" id="GO:0005886">
    <property type="term" value="C:plasma membrane"/>
    <property type="evidence" value="ECO:0007669"/>
    <property type="project" value="UniProtKB-SubCell"/>
</dbReference>
<feature type="transmembrane region" description="Helical" evidence="6">
    <location>
        <begin position="254"/>
        <end position="273"/>
    </location>
</feature>
<feature type="transmembrane region" description="Helical" evidence="6">
    <location>
        <begin position="106"/>
        <end position="127"/>
    </location>
</feature>
<evidence type="ECO:0000313" key="8">
    <source>
        <dbReference type="Proteomes" id="UP000230000"/>
    </source>
</evidence>
<feature type="transmembrane region" description="Helical" evidence="6">
    <location>
        <begin position="79"/>
        <end position="100"/>
    </location>
</feature>
<dbReference type="EMBL" id="PGFG01000001">
    <property type="protein sequence ID" value="PJJ75238.1"/>
    <property type="molecule type" value="Genomic_DNA"/>
</dbReference>